<dbReference type="OrthoDB" id="4314040at2759"/>
<feature type="domain" description="Zn(2)-C6 fungal-type" evidence="2">
    <location>
        <begin position="9"/>
        <end position="37"/>
    </location>
</feature>
<dbReference type="InterPro" id="IPR053178">
    <property type="entry name" value="Osmoadaptation_assoc"/>
</dbReference>
<sequence length="459" mass="51195">MPGVPSGRGCDGCRKQKKKCDQIKPACSRCRRLKLICIGSGERRFKFHAQMVVPGSTRPKTVQDTVFTVAEIPRSPSSSQTTTAASAFVSVLEVTDLRFDLTYFGAFLKGIPSRLGTNSALDASVKAVTIAHQCIHTRRQSWELYDAYVEALKTLRICLNTHDKSQTPNTLCAIYLIMICQGWIGQRDDQFMGHGEAVTHLLNEAALEDWHGAFEKEMLLSLCVVLIAESFDNPRIKLETLLWTLTMAYGPPRPNENITLYKLARIPTYLRDPLTHFLDMQTLYRDILIDLPKLRAAQSTLTTMPGKHHAQAQALYGTILALTVILNAALRAFEPFDLRLGEDAAMFHVEIVLLAEQANPYRPLAAGYMPLCIVALWAATTDTVDRVVVEQTLADYQTDFEDARWMDMAKWLKGRLGRIRRQVAVLTVEEAGGSGCEVVDANGRDLGEPGTMQRQCCVM</sequence>
<dbReference type="PANTHER" id="PTHR38111">
    <property type="entry name" value="ZN(2)-C6 FUNGAL-TYPE DOMAIN-CONTAINING PROTEIN-RELATED"/>
    <property type="match status" value="1"/>
</dbReference>
<name>A0A6A6QQD3_9PEZI</name>
<dbReference type="CDD" id="cd00067">
    <property type="entry name" value="GAL4"/>
    <property type="match status" value="1"/>
</dbReference>
<dbReference type="GO" id="GO:0000981">
    <property type="term" value="F:DNA-binding transcription factor activity, RNA polymerase II-specific"/>
    <property type="evidence" value="ECO:0007669"/>
    <property type="project" value="InterPro"/>
</dbReference>
<dbReference type="PANTHER" id="PTHR38111:SF11">
    <property type="entry name" value="TRANSCRIPTION FACTOR DOMAIN-CONTAINING PROTEIN-RELATED"/>
    <property type="match status" value="1"/>
</dbReference>
<protein>
    <recommendedName>
        <fullName evidence="2">Zn(2)-C6 fungal-type domain-containing protein</fullName>
    </recommendedName>
</protein>
<accession>A0A6A6QQD3</accession>
<evidence type="ECO:0000259" key="2">
    <source>
        <dbReference type="PROSITE" id="PS50048"/>
    </source>
</evidence>
<evidence type="ECO:0000313" key="3">
    <source>
        <dbReference type="EMBL" id="KAF2494366.1"/>
    </source>
</evidence>
<organism evidence="3 4">
    <name type="scientific">Lophium mytilinum</name>
    <dbReference type="NCBI Taxonomy" id="390894"/>
    <lineage>
        <taxon>Eukaryota</taxon>
        <taxon>Fungi</taxon>
        <taxon>Dikarya</taxon>
        <taxon>Ascomycota</taxon>
        <taxon>Pezizomycotina</taxon>
        <taxon>Dothideomycetes</taxon>
        <taxon>Pleosporomycetidae</taxon>
        <taxon>Mytilinidiales</taxon>
        <taxon>Mytilinidiaceae</taxon>
        <taxon>Lophium</taxon>
    </lineage>
</organism>
<evidence type="ECO:0000256" key="1">
    <source>
        <dbReference type="ARBA" id="ARBA00023242"/>
    </source>
</evidence>
<dbReference type="Proteomes" id="UP000799750">
    <property type="component" value="Unassembled WGS sequence"/>
</dbReference>
<dbReference type="SMART" id="SM00066">
    <property type="entry name" value="GAL4"/>
    <property type="match status" value="1"/>
</dbReference>
<dbReference type="EMBL" id="MU004190">
    <property type="protein sequence ID" value="KAF2494366.1"/>
    <property type="molecule type" value="Genomic_DNA"/>
</dbReference>
<proteinExistence type="predicted"/>
<dbReference type="GO" id="GO:0008270">
    <property type="term" value="F:zinc ion binding"/>
    <property type="evidence" value="ECO:0007669"/>
    <property type="project" value="InterPro"/>
</dbReference>
<dbReference type="AlphaFoldDB" id="A0A6A6QQD3"/>
<evidence type="ECO:0000313" key="4">
    <source>
        <dbReference type="Proteomes" id="UP000799750"/>
    </source>
</evidence>
<dbReference type="Gene3D" id="4.10.240.10">
    <property type="entry name" value="Zn(2)-C6 fungal-type DNA-binding domain"/>
    <property type="match status" value="1"/>
</dbReference>
<dbReference type="InterPro" id="IPR036864">
    <property type="entry name" value="Zn2-C6_fun-type_DNA-bd_sf"/>
</dbReference>
<dbReference type="SUPFAM" id="SSF57701">
    <property type="entry name" value="Zn2/Cys6 DNA-binding domain"/>
    <property type="match status" value="1"/>
</dbReference>
<dbReference type="PROSITE" id="PS00463">
    <property type="entry name" value="ZN2_CY6_FUNGAL_1"/>
    <property type="match status" value="1"/>
</dbReference>
<keyword evidence="1" id="KW-0539">Nucleus</keyword>
<dbReference type="InterPro" id="IPR001138">
    <property type="entry name" value="Zn2Cys6_DnaBD"/>
</dbReference>
<reference evidence="3" key="1">
    <citation type="journal article" date="2020" name="Stud. Mycol.">
        <title>101 Dothideomycetes genomes: a test case for predicting lifestyles and emergence of pathogens.</title>
        <authorList>
            <person name="Haridas S."/>
            <person name="Albert R."/>
            <person name="Binder M."/>
            <person name="Bloem J."/>
            <person name="Labutti K."/>
            <person name="Salamov A."/>
            <person name="Andreopoulos B."/>
            <person name="Baker S."/>
            <person name="Barry K."/>
            <person name="Bills G."/>
            <person name="Bluhm B."/>
            <person name="Cannon C."/>
            <person name="Castanera R."/>
            <person name="Culley D."/>
            <person name="Daum C."/>
            <person name="Ezra D."/>
            <person name="Gonzalez J."/>
            <person name="Henrissat B."/>
            <person name="Kuo A."/>
            <person name="Liang C."/>
            <person name="Lipzen A."/>
            <person name="Lutzoni F."/>
            <person name="Magnuson J."/>
            <person name="Mondo S."/>
            <person name="Nolan M."/>
            <person name="Ohm R."/>
            <person name="Pangilinan J."/>
            <person name="Park H.-J."/>
            <person name="Ramirez L."/>
            <person name="Alfaro M."/>
            <person name="Sun H."/>
            <person name="Tritt A."/>
            <person name="Yoshinaga Y."/>
            <person name="Zwiers L.-H."/>
            <person name="Turgeon B."/>
            <person name="Goodwin S."/>
            <person name="Spatafora J."/>
            <person name="Crous P."/>
            <person name="Grigoriev I."/>
        </authorList>
    </citation>
    <scope>NUCLEOTIDE SEQUENCE</scope>
    <source>
        <strain evidence="3">CBS 269.34</strain>
    </source>
</reference>
<dbReference type="PROSITE" id="PS50048">
    <property type="entry name" value="ZN2_CY6_FUNGAL_2"/>
    <property type="match status" value="1"/>
</dbReference>
<gene>
    <name evidence="3" type="ORF">BU16DRAFT_589174</name>
</gene>
<keyword evidence="4" id="KW-1185">Reference proteome</keyword>
<dbReference type="Pfam" id="PF00172">
    <property type="entry name" value="Zn_clus"/>
    <property type="match status" value="1"/>
</dbReference>